<dbReference type="Pfam" id="PF25121">
    <property type="entry name" value="RRM_ESF1"/>
    <property type="match status" value="1"/>
</dbReference>
<dbReference type="PANTHER" id="PTHR12202">
    <property type="entry name" value="ESF1 HOMOLOG"/>
    <property type="match status" value="1"/>
</dbReference>
<sequence length="203" mass="23643">MEWDRVTATDIYVLLSSFKPPPPAAILSVTIYLSDFGKERLKEEEETGPKLRNLTKSIEDESTMDNKTREALRAYQLDTMRYYYAIIICDSEKTASTIYENCDGVEFESSAIRMDLRFVPDEMTFEVRYYTTARKTTFYNTASEDTVNINVFKPKIFESVALSKSSAKLTWDETDPERLKAMRESFDQNADLDQFEYSLIIFY</sequence>
<organism evidence="2 3">
    <name type="scientific">Syphacia muris</name>
    <dbReference type="NCBI Taxonomy" id="451379"/>
    <lineage>
        <taxon>Eukaryota</taxon>
        <taxon>Metazoa</taxon>
        <taxon>Ecdysozoa</taxon>
        <taxon>Nematoda</taxon>
        <taxon>Chromadorea</taxon>
        <taxon>Rhabditida</taxon>
        <taxon>Spirurina</taxon>
        <taxon>Oxyuridomorpha</taxon>
        <taxon>Oxyuroidea</taxon>
        <taxon>Oxyuridae</taxon>
        <taxon>Syphacia</taxon>
    </lineage>
</organism>
<dbReference type="InterPro" id="IPR039754">
    <property type="entry name" value="Esf1"/>
</dbReference>
<keyword evidence="2" id="KW-1185">Reference proteome</keyword>
<dbReference type="InterPro" id="IPR056750">
    <property type="entry name" value="RRM_ESF1"/>
</dbReference>
<dbReference type="PANTHER" id="PTHR12202:SF0">
    <property type="entry name" value="ESF1 HOMOLOG"/>
    <property type="match status" value="1"/>
</dbReference>
<dbReference type="AlphaFoldDB" id="A0A0N5AUT4"/>
<reference evidence="3" key="1">
    <citation type="submission" date="2017-02" db="UniProtKB">
        <authorList>
            <consortium name="WormBaseParasite"/>
        </authorList>
    </citation>
    <scope>IDENTIFICATION</scope>
</reference>
<name>A0A0N5AUT4_9BILA</name>
<dbReference type="GO" id="GO:0003723">
    <property type="term" value="F:RNA binding"/>
    <property type="evidence" value="ECO:0007669"/>
    <property type="project" value="TreeGrafter"/>
</dbReference>
<evidence type="ECO:0000259" key="1">
    <source>
        <dbReference type="Pfam" id="PF25121"/>
    </source>
</evidence>
<dbReference type="GO" id="GO:0006364">
    <property type="term" value="P:rRNA processing"/>
    <property type="evidence" value="ECO:0007669"/>
    <property type="project" value="InterPro"/>
</dbReference>
<dbReference type="STRING" id="451379.A0A0N5AUT4"/>
<feature type="domain" description="ESF1 RRM" evidence="1">
    <location>
        <begin position="1"/>
        <end position="129"/>
    </location>
</feature>
<dbReference type="WBParaSite" id="SMUV_0000862701-mRNA-1">
    <property type="protein sequence ID" value="SMUV_0000862701-mRNA-1"/>
    <property type="gene ID" value="SMUV_0000862701"/>
</dbReference>
<protein>
    <submittedName>
        <fullName evidence="3">ADF-H domain-containing protein</fullName>
    </submittedName>
</protein>
<proteinExistence type="predicted"/>
<dbReference type="Proteomes" id="UP000046393">
    <property type="component" value="Unplaced"/>
</dbReference>
<evidence type="ECO:0000313" key="3">
    <source>
        <dbReference type="WBParaSite" id="SMUV_0000862701-mRNA-1"/>
    </source>
</evidence>
<evidence type="ECO:0000313" key="2">
    <source>
        <dbReference type="Proteomes" id="UP000046393"/>
    </source>
</evidence>
<accession>A0A0N5AUT4</accession>